<feature type="region of interest" description="Disordered" evidence="1">
    <location>
        <begin position="1"/>
        <end position="41"/>
    </location>
</feature>
<proteinExistence type="predicted"/>
<dbReference type="AlphaFoldDB" id="A0A7R8WVZ4"/>
<evidence type="ECO:0000256" key="1">
    <source>
        <dbReference type="SAM" id="MobiDB-lite"/>
    </source>
</evidence>
<feature type="compositionally biased region" description="Polar residues" evidence="1">
    <location>
        <begin position="1"/>
        <end position="15"/>
    </location>
</feature>
<accession>A0A7R8WVZ4</accession>
<name>A0A7R8WVZ4_9CRUS</name>
<reference evidence="2" key="1">
    <citation type="submission" date="2020-11" db="EMBL/GenBank/DDBJ databases">
        <authorList>
            <person name="Tran Van P."/>
        </authorList>
    </citation>
    <scope>NUCLEOTIDE SEQUENCE</scope>
</reference>
<dbReference type="EMBL" id="OB676967">
    <property type="protein sequence ID" value="CAD7236161.1"/>
    <property type="molecule type" value="Genomic_DNA"/>
</dbReference>
<feature type="compositionally biased region" description="Polar residues" evidence="1">
    <location>
        <begin position="25"/>
        <end position="34"/>
    </location>
</feature>
<gene>
    <name evidence="2" type="ORF">CTOB1V02_LOCUS13976</name>
</gene>
<sequence>MKPRPSRTTSIQRTVGGSGRETSEKSPPSENSRLSIARRIW</sequence>
<organism evidence="2">
    <name type="scientific">Cyprideis torosa</name>
    <dbReference type="NCBI Taxonomy" id="163714"/>
    <lineage>
        <taxon>Eukaryota</taxon>
        <taxon>Metazoa</taxon>
        <taxon>Ecdysozoa</taxon>
        <taxon>Arthropoda</taxon>
        <taxon>Crustacea</taxon>
        <taxon>Oligostraca</taxon>
        <taxon>Ostracoda</taxon>
        <taxon>Podocopa</taxon>
        <taxon>Podocopida</taxon>
        <taxon>Cytherocopina</taxon>
        <taxon>Cytheroidea</taxon>
        <taxon>Cytherideidae</taxon>
        <taxon>Cyprideis</taxon>
    </lineage>
</organism>
<protein>
    <submittedName>
        <fullName evidence="2">Uncharacterized protein</fullName>
    </submittedName>
</protein>
<evidence type="ECO:0000313" key="2">
    <source>
        <dbReference type="EMBL" id="CAD7236161.1"/>
    </source>
</evidence>